<dbReference type="EMBL" id="JANQDX010000012">
    <property type="protein sequence ID" value="KAL0914816.1"/>
    <property type="molecule type" value="Genomic_DNA"/>
</dbReference>
<proteinExistence type="predicted"/>
<protein>
    <submittedName>
        <fullName evidence="1">Uncharacterized protein</fullName>
    </submittedName>
</protein>
<accession>A0ABD0UWY0</accession>
<gene>
    <name evidence="1" type="ORF">M5K25_015200</name>
</gene>
<keyword evidence="2" id="KW-1185">Reference proteome</keyword>
<sequence length="100" mass="10605">MPPLEYSLGRSRVEGMGRGVRRSGMNKGLKGKSNGILLTCAGICKEGSMVERLSGPRCPRPSMKPAIQSSRYAVDPAARRNSTAAMVTAAALLANGKEDR</sequence>
<reference evidence="1 2" key="1">
    <citation type="journal article" date="2024" name="Plant Biotechnol. J.">
        <title>Dendrobium thyrsiflorum genome and its molecular insights into genes involved in important horticultural traits.</title>
        <authorList>
            <person name="Chen B."/>
            <person name="Wang J.Y."/>
            <person name="Zheng P.J."/>
            <person name="Li K.L."/>
            <person name="Liang Y.M."/>
            <person name="Chen X.F."/>
            <person name="Zhang C."/>
            <person name="Zhao X."/>
            <person name="He X."/>
            <person name="Zhang G.Q."/>
            <person name="Liu Z.J."/>
            <person name="Xu Q."/>
        </authorList>
    </citation>
    <scope>NUCLEOTIDE SEQUENCE [LARGE SCALE GENOMIC DNA]</scope>
    <source>
        <strain evidence="1">GZMU011</strain>
    </source>
</reference>
<dbReference type="Proteomes" id="UP001552299">
    <property type="component" value="Unassembled WGS sequence"/>
</dbReference>
<comment type="caution">
    <text evidence="1">The sequence shown here is derived from an EMBL/GenBank/DDBJ whole genome shotgun (WGS) entry which is preliminary data.</text>
</comment>
<evidence type="ECO:0000313" key="2">
    <source>
        <dbReference type="Proteomes" id="UP001552299"/>
    </source>
</evidence>
<evidence type="ECO:0000313" key="1">
    <source>
        <dbReference type="EMBL" id="KAL0914816.1"/>
    </source>
</evidence>
<name>A0ABD0UWY0_DENTH</name>
<organism evidence="1 2">
    <name type="scientific">Dendrobium thyrsiflorum</name>
    <name type="common">Pinecone-like raceme dendrobium</name>
    <name type="synonym">Orchid</name>
    <dbReference type="NCBI Taxonomy" id="117978"/>
    <lineage>
        <taxon>Eukaryota</taxon>
        <taxon>Viridiplantae</taxon>
        <taxon>Streptophyta</taxon>
        <taxon>Embryophyta</taxon>
        <taxon>Tracheophyta</taxon>
        <taxon>Spermatophyta</taxon>
        <taxon>Magnoliopsida</taxon>
        <taxon>Liliopsida</taxon>
        <taxon>Asparagales</taxon>
        <taxon>Orchidaceae</taxon>
        <taxon>Epidendroideae</taxon>
        <taxon>Malaxideae</taxon>
        <taxon>Dendrobiinae</taxon>
        <taxon>Dendrobium</taxon>
    </lineage>
</organism>
<dbReference type="AlphaFoldDB" id="A0ABD0UWY0"/>